<evidence type="ECO:0000256" key="9">
    <source>
        <dbReference type="ARBA" id="ARBA00023136"/>
    </source>
</evidence>
<feature type="domain" description="ABC transmembrane type-1" evidence="13">
    <location>
        <begin position="831"/>
        <end position="1096"/>
    </location>
</feature>
<evidence type="ECO:0000256" key="10">
    <source>
        <dbReference type="SAM" id="MobiDB-lite"/>
    </source>
</evidence>
<evidence type="ECO:0000259" key="13">
    <source>
        <dbReference type="PROSITE" id="PS50929"/>
    </source>
</evidence>
<feature type="domain" description="ABC transmembrane type-1" evidence="13">
    <location>
        <begin position="186"/>
        <end position="473"/>
    </location>
</feature>
<feature type="region of interest" description="Disordered" evidence="10">
    <location>
        <begin position="518"/>
        <end position="547"/>
    </location>
</feature>
<feature type="transmembrane region" description="Helical" evidence="11">
    <location>
        <begin position="826"/>
        <end position="851"/>
    </location>
</feature>
<feature type="transmembrane region" description="Helical" evidence="11">
    <location>
        <begin position="410"/>
        <end position="435"/>
    </location>
</feature>
<dbReference type="SMART" id="SM00382">
    <property type="entry name" value="AAA"/>
    <property type="match status" value="2"/>
</dbReference>
<comment type="similarity">
    <text evidence="2">Belongs to the ABC transporter superfamily. ABCC family. Conjugate transporter (TC 3.A.1.208) subfamily.</text>
</comment>
<evidence type="ECO:0000256" key="8">
    <source>
        <dbReference type="ARBA" id="ARBA00023026"/>
    </source>
</evidence>
<dbReference type="InterPro" id="IPR003439">
    <property type="entry name" value="ABC_transporter-like_ATP-bd"/>
</dbReference>
<dbReference type="OrthoDB" id="6500128at2759"/>
<gene>
    <name evidence="14" type="ORF">EW146_g698</name>
</gene>
<dbReference type="FunFam" id="1.20.1560.10:FF:000061">
    <property type="entry name" value="ATP-binding cassette transporter YOR1"/>
    <property type="match status" value="1"/>
</dbReference>
<dbReference type="Gene3D" id="1.20.1560.10">
    <property type="entry name" value="ABC transporter type 1, transmembrane domain"/>
    <property type="match status" value="2"/>
</dbReference>
<proteinExistence type="inferred from homology"/>
<feature type="compositionally biased region" description="Polar residues" evidence="10">
    <location>
        <begin position="1"/>
        <end position="12"/>
    </location>
</feature>
<dbReference type="InterPro" id="IPR017871">
    <property type="entry name" value="ABC_transporter-like_CS"/>
</dbReference>
<dbReference type="GO" id="GO:0140359">
    <property type="term" value="F:ABC-type transporter activity"/>
    <property type="evidence" value="ECO:0007669"/>
    <property type="project" value="InterPro"/>
</dbReference>
<dbReference type="GO" id="GO:0016020">
    <property type="term" value="C:membrane"/>
    <property type="evidence" value="ECO:0007669"/>
    <property type="project" value="UniProtKB-SubCell"/>
</dbReference>
<dbReference type="Pfam" id="PF00664">
    <property type="entry name" value="ABC_membrane"/>
    <property type="match status" value="2"/>
</dbReference>
<dbReference type="CDD" id="cd18597">
    <property type="entry name" value="ABC_6TM_YOR1_D1_like"/>
    <property type="match status" value="1"/>
</dbReference>
<feature type="transmembrane region" description="Helical" evidence="11">
    <location>
        <begin position="950"/>
        <end position="975"/>
    </location>
</feature>
<feature type="domain" description="ABC transporter" evidence="12">
    <location>
        <begin position="539"/>
        <end position="761"/>
    </location>
</feature>
<evidence type="ECO:0000256" key="7">
    <source>
        <dbReference type="ARBA" id="ARBA00022989"/>
    </source>
</evidence>
<comment type="subcellular location">
    <subcellularLocation>
        <location evidence="1">Membrane</location>
        <topology evidence="1">Multi-pass membrane protein</topology>
    </subcellularLocation>
</comment>
<feature type="region of interest" description="Disordered" evidence="10">
    <location>
        <begin position="769"/>
        <end position="794"/>
    </location>
</feature>
<name>A0A4S4M7N0_9AGAM</name>
<evidence type="ECO:0000256" key="5">
    <source>
        <dbReference type="ARBA" id="ARBA00022741"/>
    </source>
</evidence>
<dbReference type="SUPFAM" id="SSF52540">
    <property type="entry name" value="P-loop containing nucleoside triphosphate hydrolases"/>
    <property type="match status" value="2"/>
</dbReference>
<keyword evidence="7 11" id="KW-1133">Transmembrane helix</keyword>
<dbReference type="InterPro" id="IPR036640">
    <property type="entry name" value="ABC1_TM_sf"/>
</dbReference>
<keyword evidence="3" id="KW-0813">Transport</keyword>
<dbReference type="Gene3D" id="3.40.50.300">
    <property type="entry name" value="P-loop containing nucleotide triphosphate hydrolases"/>
    <property type="match status" value="2"/>
</dbReference>
<comment type="caution">
    <text evidence="14">The sequence shown here is derived from an EMBL/GenBank/DDBJ whole genome shotgun (WGS) entry which is preliminary data.</text>
</comment>
<evidence type="ECO:0000256" key="6">
    <source>
        <dbReference type="ARBA" id="ARBA00022840"/>
    </source>
</evidence>
<evidence type="ECO:0000256" key="11">
    <source>
        <dbReference type="SAM" id="Phobius"/>
    </source>
</evidence>
<evidence type="ECO:0000313" key="14">
    <source>
        <dbReference type="EMBL" id="THH20747.1"/>
    </source>
</evidence>
<dbReference type="Pfam" id="PF00005">
    <property type="entry name" value="ABC_tran"/>
    <property type="match status" value="2"/>
</dbReference>
<dbReference type="GO" id="GO:0016887">
    <property type="term" value="F:ATP hydrolysis activity"/>
    <property type="evidence" value="ECO:0007669"/>
    <property type="project" value="InterPro"/>
</dbReference>
<dbReference type="PROSITE" id="PS00211">
    <property type="entry name" value="ABC_TRANSPORTER_1"/>
    <property type="match status" value="1"/>
</dbReference>
<dbReference type="Proteomes" id="UP000310158">
    <property type="component" value="Unassembled WGS sequence"/>
</dbReference>
<feature type="compositionally biased region" description="Polar residues" evidence="10">
    <location>
        <begin position="518"/>
        <end position="527"/>
    </location>
</feature>
<dbReference type="InterPro" id="IPR003593">
    <property type="entry name" value="AAA+_ATPase"/>
</dbReference>
<keyword evidence="9 11" id="KW-0472">Membrane</keyword>
<dbReference type="CDD" id="cd03250">
    <property type="entry name" value="ABCC_MRP_domain1"/>
    <property type="match status" value="1"/>
</dbReference>
<dbReference type="GO" id="GO:0005524">
    <property type="term" value="F:ATP binding"/>
    <property type="evidence" value="ECO:0007669"/>
    <property type="project" value="UniProtKB-KW"/>
</dbReference>
<dbReference type="FunFam" id="3.40.50.300:FF:000997">
    <property type="entry name" value="Multidrug resistance-associated protein 1"/>
    <property type="match status" value="1"/>
</dbReference>
<dbReference type="PROSITE" id="PS50929">
    <property type="entry name" value="ABC_TM1F"/>
    <property type="match status" value="2"/>
</dbReference>
<dbReference type="SUPFAM" id="SSF90123">
    <property type="entry name" value="ABC transporter transmembrane region"/>
    <property type="match status" value="2"/>
</dbReference>
<dbReference type="InterPro" id="IPR050173">
    <property type="entry name" value="ABC_transporter_C-like"/>
</dbReference>
<dbReference type="PANTHER" id="PTHR24223">
    <property type="entry name" value="ATP-BINDING CASSETTE SUB-FAMILY C"/>
    <property type="match status" value="1"/>
</dbReference>
<dbReference type="EMBL" id="SGPL01000015">
    <property type="protein sequence ID" value="THH20747.1"/>
    <property type="molecule type" value="Genomic_DNA"/>
</dbReference>
<keyword evidence="15" id="KW-1185">Reference proteome</keyword>
<protein>
    <submittedName>
        <fullName evidence="14">Uncharacterized protein</fullName>
    </submittedName>
</protein>
<evidence type="ECO:0000256" key="1">
    <source>
        <dbReference type="ARBA" id="ARBA00004141"/>
    </source>
</evidence>
<feature type="domain" description="ABC transporter" evidence="12">
    <location>
        <begin position="1134"/>
        <end position="1392"/>
    </location>
</feature>
<feature type="compositionally biased region" description="Basic and acidic residues" evidence="10">
    <location>
        <begin position="14"/>
        <end position="25"/>
    </location>
</feature>
<feature type="region of interest" description="Disordered" evidence="10">
    <location>
        <begin position="1"/>
        <end position="37"/>
    </location>
</feature>
<keyword evidence="4 11" id="KW-0812">Transmembrane</keyword>
<keyword evidence="5" id="KW-0547">Nucleotide-binding</keyword>
<organism evidence="14 15">
    <name type="scientific">Bondarzewia mesenterica</name>
    <dbReference type="NCBI Taxonomy" id="1095465"/>
    <lineage>
        <taxon>Eukaryota</taxon>
        <taxon>Fungi</taxon>
        <taxon>Dikarya</taxon>
        <taxon>Basidiomycota</taxon>
        <taxon>Agaricomycotina</taxon>
        <taxon>Agaricomycetes</taxon>
        <taxon>Russulales</taxon>
        <taxon>Bondarzewiaceae</taxon>
        <taxon>Bondarzewia</taxon>
    </lineage>
</organism>
<evidence type="ECO:0000256" key="3">
    <source>
        <dbReference type="ARBA" id="ARBA00022448"/>
    </source>
</evidence>
<feature type="transmembrane region" description="Helical" evidence="11">
    <location>
        <begin position="1040"/>
        <end position="1059"/>
    </location>
</feature>
<feature type="transmembrane region" description="Helical" evidence="11">
    <location>
        <begin position="863"/>
        <end position="891"/>
    </location>
</feature>
<dbReference type="PROSITE" id="PS50893">
    <property type="entry name" value="ABC_TRANSPORTER_2"/>
    <property type="match status" value="2"/>
</dbReference>
<dbReference type="FunFam" id="3.40.50.300:FF:000565">
    <property type="entry name" value="ABC bile acid transporter"/>
    <property type="match status" value="1"/>
</dbReference>
<dbReference type="InterPro" id="IPR027417">
    <property type="entry name" value="P-loop_NTPase"/>
</dbReference>
<keyword evidence="6" id="KW-0067">ATP-binding</keyword>
<dbReference type="CDD" id="cd03244">
    <property type="entry name" value="ABCC_MRP_domain2"/>
    <property type="match status" value="1"/>
</dbReference>
<accession>A0A4S4M7N0</accession>
<evidence type="ECO:0000256" key="4">
    <source>
        <dbReference type="ARBA" id="ARBA00022692"/>
    </source>
</evidence>
<keyword evidence="8" id="KW-0843">Virulence</keyword>
<evidence type="ECO:0000313" key="15">
    <source>
        <dbReference type="Proteomes" id="UP000310158"/>
    </source>
</evidence>
<evidence type="ECO:0000256" key="2">
    <source>
        <dbReference type="ARBA" id="ARBA00009726"/>
    </source>
</evidence>
<dbReference type="PANTHER" id="PTHR24223:SF456">
    <property type="entry name" value="MULTIDRUG RESISTANCE-ASSOCIATED PROTEIN LETHAL(2)03659"/>
    <property type="match status" value="1"/>
</dbReference>
<reference evidence="14 15" key="1">
    <citation type="submission" date="2019-02" db="EMBL/GenBank/DDBJ databases">
        <title>Genome sequencing of the rare red list fungi Bondarzewia mesenterica.</title>
        <authorList>
            <person name="Buettner E."/>
            <person name="Kellner H."/>
        </authorList>
    </citation>
    <scope>NUCLEOTIDE SEQUENCE [LARGE SCALE GENOMIC DNA]</scope>
    <source>
        <strain evidence="14 15">DSM 108281</strain>
    </source>
</reference>
<dbReference type="InterPro" id="IPR011527">
    <property type="entry name" value="ABC1_TM_dom"/>
</dbReference>
<feature type="compositionally biased region" description="Acidic residues" evidence="10">
    <location>
        <begin position="776"/>
        <end position="785"/>
    </location>
</feature>
<dbReference type="FunFam" id="1.20.1560.10:FF:000010">
    <property type="entry name" value="Multidrug resistance-associated ABC transporter"/>
    <property type="match status" value="1"/>
</dbReference>
<feature type="compositionally biased region" description="Basic and acidic residues" evidence="10">
    <location>
        <begin position="538"/>
        <end position="547"/>
    </location>
</feature>
<sequence>MTKSLNDSTVSEKINLKSEVEKAPSEDSATPRRSFPQSLGRSIKGIFVPLNPPPPKESIHDAEYIPEMTAGWFSLLTFNWLNPLMSLGYARPLEASDLYKLQDYRSSAVIADKIVASFEARRKSADEYNARLASGEIRPGLRKRMWWRVKGNREEREKKWRDVEAKRKPSLALAMNDSVKWWFWSSGILKVIGDTAQVTSPLVVKALINFATQSYTAHRLGEPAPPIGKGFGLAVGLFLMQIVSSLSQHHFFYRSSSTGVLLRAGLITAIYSRALRLTSRARSSLPNGKLVNHISTDVSRIDFCCGFFHMSWSAPIQMVICLILLIINLGPSALAGFAFFIIATPLQMWFMKSLFKIRRKTMEWTDKRAKLLQELLSGMKIMKFFAWEEPFLKRISGFRVREMGYVRSLLVIRAANTALAMSTPALASVIAFLVYVAAGHTLNAADIFSSLSLFNLLRLPLLMLPISLSTIADARNAVERLYGVFVAELVTENLIQDPTLENAIEVKNASFTWDSAPQDPLANTYSKSKPARGRRGRGAAEPEAPKEVKEETLFKVKNLDLVIPRGQLVAIVGPVGAGKTSMLQGLIGEMRRTEGSVRFGGSVAYCSQSAWIQNATIRENICFGRPFEPERYWKAVHDACLDADLDMLPHGDMTEVGEKGISLSGGQKQRLNICRAIYSDTDIQIFDDPLSALDAHVGESVFKNVILNSAPGTTRVLVTHALHFLSQVDYIYTIFDGRIVERGTHAELMASNDAFARFINEFVSKDEGAEKKGEGIEEEEEINEEDEKKRHGAVKGEHLMQTEERTTGALSWDVYKTYAKAGNGAVLLPMLAASLVIMQAATVLSSYWLVWWQDKQWPRPQGFYMGIYATLGVSQAITGFIMGMIFAFFIYAASTRLHRDAINRVMHAPMSFFETTPVGRIMNRFSKDIDTIDNVLADSYRMFLNTLSSIVGAIILIAIVLPWFLIAVAVVLVLYGTAAAFYRASAREIKRLDALLRSSLYSHFSESLSGLATIRAYGESERFFEENRERVDVENRDGSVFDWTFFGTILTLVVALLTVGTRFTISPAQTGVVLSYILSVQQAFGWMVRQLAEVENDMNSVERIVHYAKYIEQEPPHMIADRTPQAPWPSVGQLELKDLALRYRPELPLVLKGVTLSVKGGEKIGIVGRTGAGKSSIMTALFRIVEPSSGSVVIDGVDISKIGLTDLRNALAIIPQDATLFSGTLRTNLDPFGLHDDARLWDALKRSYLVEQTKRASMLVDEGSTEGEVLPTGASTPMGPRFTLDSPIDDEGGNLSIGQRSLVSLARALVKDSRVLILDEATASVDYETDKKIQDTIAIEFRDRTILCIAHRLRTIISYDRICVLDAGEIAEVDTPVNLYARDGIFRGMCDRSGITLDDIKRAAKEREVRDEADS</sequence>
<evidence type="ECO:0000259" key="12">
    <source>
        <dbReference type="PROSITE" id="PS50893"/>
    </source>
</evidence>
<dbReference type="CDD" id="cd18606">
    <property type="entry name" value="ABC_6TM_YOR1_D2_like"/>
    <property type="match status" value="1"/>
</dbReference>